<dbReference type="Proteomes" id="UP000663864">
    <property type="component" value="Unassembled WGS sequence"/>
</dbReference>
<accession>A0A815QR27</accession>
<reference evidence="1" key="1">
    <citation type="submission" date="2021-02" db="EMBL/GenBank/DDBJ databases">
        <authorList>
            <person name="Nowell W R."/>
        </authorList>
    </citation>
    <scope>NUCLEOTIDE SEQUENCE</scope>
</reference>
<evidence type="ECO:0000313" key="1">
    <source>
        <dbReference type="EMBL" id="CAF1466651.1"/>
    </source>
</evidence>
<gene>
    <name evidence="2" type="ORF">JBS370_LOCUS22961</name>
    <name evidence="1" type="ORF">ZHD862_LOCUS35941</name>
</gene>
<dbReference type="EMBL" id="CAJOBD010003303">
    <property type="protein sequence ID" value="CAF3940323.1"/>
    <property type="molecule type" value="Genomic_DNA"/>
</dbReference>
<comment type="caution">
    <text evidence="1">The sequence shown here is derived from an EMBL/GenBank/DDBJ whole genome shotgun (WGS) entry which is preliminary data.</text>
</comment>
<evidence type="ECO:0000313" key="3">
    <source>
        <dbReference type="Proteomes" id="UP000663864"/>
    </source>
</evidence>
<dbReference type="Proteomes" id="UP000663836">
    <property type="component" value="Unassembled WGS sequence"/>
</dbReference>
<name>A0A815QR27_9BILA</name>
<dbReference type="SUPFAM" id="SSF50978">
    <property type="entry name" value="WD40 repeat-like"/>
    <property type="match status" value="1"/>
</dbReference>
<dbReference type="EMBL" id="CAJNOT010005473">
    <property type="protein sequence ID" value="CAF1466651.1"/>
    <property type="molecule type" value="Genomic_DNA"/>
</dbReference>
<organism evidence="1 3">
    <name type="scientific">Rotaria sordida</name>
    <dbReference type="NCBI Taxonomy" id="392033"/>
    <lineage>
        <taxon>Eukaryota</taxon>
        <taxon>Metazoa</taxon>
        <taxon>Spiralia</taxon>
        <taxon>Gnathifera</taxon>
        <taxon>Rotifera</taxon>
        <taxon>Eurotatoria</taxon>
        <taxon>Bdelloidea</taxon>
        <taxon>Philodinida</taxon>
        <taxon>Philodinidae</taxon>
        <taxon>Rotaria</taxon>
    </lineage>
</organism>
<evidence type="ECO:0000313" key="2">
    <source>
        <dbReference type="EMBL" id="CAF3940323.1"/>
    </source>
</evidence>
<dbReference type="AlphaFoldDB" id="A0A815QR27"/>
<protein>
    <submittedName>
        <fullName evidence="1">Uncharacterized protein</fullName>
    </submittedName>
</protein>
<sequence>MAANNVTSPYFLALQNKPSSIIRINTSIAAMTVNNNNNALLYCPEGHLLLIDEQGNEMLNIKREFKISDMCFSSFLNQFFILSYKPDNIFYSLDSSTHDLKQIKKFSRTIWNCTCYDKALIVSEADPGSKIEVYDLCADHWNPVQTFIAPTSCKVDQQIEKIRFNSDGSCLGVILRQGSQPNYYHWFELRDPNNMTVISTTKTDLGNDQWCWLLTLPDRQFLATLWREKKFLLFDSHGELQETTEYDKNVKYLNSTALINGKYLVVQLWKPDELRFYNL</sequence>
<proteinExistence type="predicted"/>
<dbReference type="InterPro" id="IPR036322">
    <property type="entry name" value="WD40_repeat_dom_sf"/>
</dbReference>